<dbReference type="EMBL" id="JBHSPR010000084">
    <property type="protein sequence ID" value="MFC6022975.1"/>
    <property type="molecule type" value="Genomic_DNA"/>
</dbReference>
<evidence type="ECO:0000313" key="2">
    <source>
        <dbReference type="Proteomes" id="UP001596203"/>
    </source>
</evidence>
<dbReference type="Proteomes" id="UP001596203">
    <property type="component" value="Unassembled WGS sequence"/>
</dbReference>
<sequence>MAEMPTKADLKDVFETLRTVARSIGFDVSQWEMISRNGAWLIQKRDDGRYVDTELPKHIAEVSDPETTYNRLADYIAAFTAVRNLRAGG</sequence>
<accession>A0ABW1KMZ1</accession>
<name>A0ABW1KMZ1_9ACTN</name>
<evidence type="ECO:0000313" key="1">
    <source>
        <dbReference type="EMBL" id="MFC6022975.1"/>
    </source>
</evidence>
<keyword evidence="2" id="KW-1185">Reference proteome</keyword>
<comment type="caution">
    <text evidence="1">The sequence shown here is derived from an EMBL/GenBank/DDBJ whole genome shotgun (WGS) entry which is preliminary data.</text>
</comment>
<proteinExistence type="predicted"/>
<reference evidence="2" key="1">
    <citation type="journal article" date="2019" name="Int. J. Syst. Evol. Microbiol.">
        <title>The Global Catalogue of Microorganisms (GCM) 10K type strain sequencing project: providing services to taxonomists for standard genome sequencing and annotation.</title>
        <authorList>
            <consortium name="The Broad Institute Genomics Platform"/>
            <consortium name="The Broad Institute Genome Sequencing Center for Infectious Disease"/>
            <person name="Wu L."/>
            <person name="Ma J."/>
        </authorList>
    </citation>
    <scope>NUCLEOTIDE SEQUENCE [LARGE SCALE GENOMIC DNA]</scope>
    <source>
        <strain evidence="2">ZS-35-S2</strain>
    </source>
</reference>
<organism evidence="1 2">
    <name type="scientific">Plantactinospora solaniradicis</name>
    <dbReference type="NCBI Taxonomy" id="1723736"/>
    <lineage>
        <taxon>Bacteria</taxon>
        <taxon>Bacillati</taxon>
        <taxon>Actinomycetota</taxon>
        <taxon>Actinomycetes</taxon>
        <taxon>Micromonosporales</taxon>
        <taxon>Micromonosporaceae</taxon>
        <taxon>Plantactinospora</taxon>
    </lineage>
</organism>
<dbReference type="RefSeq" id="WP_377432889.1">
    <property type="nucleotide sequence ID" value="NZ_JBHSPR010000084.1"/>
</dbReference>
<protein>
    <submittedName>
        <fullName evidence="1">Uncharacterized protein</fullName>
    </submittedName>
</protein>
<gene>
    <name evidence="1" type="ORF">ACFP2T_43350</name>
</gene>